<evidence type="ECO:0000313" key="1">
    <source>
        <dbReference type="EMBL" id="MAH61956.1"/>
    </source>
</evidence>
<sequence length="70" mass="7678">MQSIVNFCDATQKTYPSPQKGAVLLKDDGDGCWQVASNVGPEYIERNGIKPLSKEKCRMEIESRGGFLAA</sequence>
<dbReference type="AlphaFoldDB" id="A0A2D6YFK6"/>
<accession>A0A2D6YFK6</accession>
<reference evidence="2" key="1">
    <citation type="submission" date="2017-09" db="EMBL/GenBank/DDBJ databases">
        <title>The Reconstruction of 2,631 Draft Metagenome-Assembled Genomes from the Global Oceans.</title>
        <authorList>
            <person name="Tully B.J."/>
            <person name="Graham E.D."/>
            <person name="Heidelberg J.F."/>
        </authorList>
    </citation>
    <scope>NUCLEOTIDE SEQUENCE [LARGE SCALE GENOMIC DNA]</scope>
</reference>
<evidence type="ECO:0000313" key="2">
    <source>
        <dbReference type="Proteomes" id="UP000226525"/>
    </source>
</evidence>
<protein>
    <submittedName>
        <fullName evidence="1">Uncharacterized protein</fullName>
    </submittedName>
</protein>
<dbReference type="Proteomes" id="UP000226525">
    <property type="component" value="Unassembled WGS sequence"/>
</dbReference>
<proteinExistence type="predicted"/>
<organism evidence="1 2">
    <name type="scientific">SAR324 cluster bacterium</name>
    <dbReference type="NCBI Taxonomy" id="2024889"/>
    <lineage>
        <taxon>Bacteria</taxon>
        <taxon>Deltaproteobacteria</taxon>
        <taxon>SAR324 cluster</taxon>
    </lineage>
</organism>
<gene>
    <name evidence="1" type="ORF">CMN54_00610</name>
</gene>
<dbReference type="EMBL" id="NZEX01000006">
    <property type="protein sequence ID" value="MAH61956.1"/>
    <property type="molecule type" value="Genomic_DNA"/>
</dbReference>
<comment type="caution">
    <text evidence="1">The sequence shown here is derived from an EMBL/GenBank/DDBJ whole genome shotgun (WGS) entry which is preliminary data.</text>
</comment>
<name>A0A2D6YFK6_9DELT</name>